<dbReference type="CDD" id="cd03230">
    <property type="entry name" value="ABC_DR_subfamily_A"/>
    <property type="match status" value="1"/>
</dbReference>
<evidence type="ECO:0000256" key="2">
    <source>
        <dbReference type="ARBA" id="ARBA00022741"/>
    </source>
</evidence>
<reference evidence="5" key="1">
    <citation type="submission" date="2022-05" db="EMBL/GenBank/DDBJ databases">
        <authorList>
            <person name="Colautti A."/>
            <person name="Iacumin L."/>
        </authorList>
    </citation>
    <scope>NUCLEOTIDE SEQUENCE</scope>
    <source>
        <strain evidence="5">DSM 30747</strain>
    </source>
</reference>
<dbReference type="SMART" id="SM00382">
    <property type="entry name" value="AAA"/>
    <property type="match status" value="1"/>
</dbReference>
<keyword evidence="2" id="KW-0547">Nucleotide-binding</keyword>
<dbReference type="Gene3D" id="3.40.50.300">
    <property type="entry name" value="P-loop containing nucleotide triphosphate hydrolases"/>
    <property type="match status" value="1"/>
</dbReference>
<keyword evidence="1" id="KW-0813">Transport</keyword>
<dbReference type="PANTHER" id="PTHR42939">
    <property type="entry name" value="ABC TRANSPORTER ATP-BINDING PROTEIN ALBC-RELATED"/>
    <property type="match status" value="1"/>
</dbReference>
<dbReference type="InterPro" id="IPR027417">
    <property type="entry name" value="P-loop_NTPase"/>
</dbReference>
<evidence type="ECO:0000313" key="6">
    <source>
        <dbReference type="Proteomes" id="UP001152172"/>
    </source>
</evidence>
<sequence length="289" mass="33248">MDVFIELKNVTKKFKNISVLEGVSLSIPSREITAIVGKNGSGKSTLLKMIGGLTKPDSGQIIFRNGEPVRIGYVPEVTPVVIPFTPREYLTYMGKIRALPIEWLQKRINSLLEIFHMEENQNTRIEHFSKGMKQKVIIMQAMLEETDLLIMDEPLSGLDLKAQTEFERLLISLKERDISVILTCHETKLLEKVVDRILVIHQCQITYPRNQQIQDEPMNRIVFELSNTVSFNLLWEKVTIVKEKETISGHRLIELSVSKEQTNKIVREFLDRGATIQLLAPLERENHFL</sequence>
<dbReference type="SUPFAM" id="SSF52540">
    <property type="entry name" value="P-loop containing nucleoside triphosphate hydrolases"/>
    <property type="match status" value="1"/>
</dbReference>
<dbReference type="Proteomes" id="UP001152172">
    <property type="component" value="Unassembled WGS sequence"/>
</dbReference>
<dbReference type="GO" id="GO:0016887">
    <property type="term" value="F:ATP hydrolysis activity"/>
    <property type="evidence" value="ECO:0007669"/>
    <property type="project" value="InterPro"/>
</dbReference>
<dbReference type="RefSeq" id="WP_269921397.1">
    <property type="nucleotide sequence ID" value="NZ_JAMKBI010000003.1"/>
</dbReference>
<gene>
    <name evidence="5" type="ORF">M9R61_06160</name>
</gene>
<dbReference type="PROSITE" id="PS50893">
    <property type="entry name" value="ABC_TRANSPORTER_2"/>
    <property type="match status" value="1"/>
</dbReference>
<feature type="domain" description="ABC transporter" evidence="4">
    <location>
        <begin position="5"/>
        <end position="226"/>
    </location>
</feature>
<evidence type="ECO:0000256" key="1">
    <source>
        <dbReference type="ARBA" id="ARBA00022448"/>
    </source>
</evidence>
<evidence type="ECO:0000256" key="3">
    <source>
        <dbReference type="ARBA" id="ARBA00022840"/>
    </source>
</evidence>
<dbReference type="InterPro" id="IPR003593">
    <property type="entry name" value="AAA+_ATPase"/>
</dbReference>
<dbReference type="AlphaFoldDB" id="A0A9X3R8W9"/>
<keyword evidence="3 5" id="KW-0067">ATP-binding</keyword>
<dbReference type="Pfam" id="PF00005">
    <property type="entry name" value="ABC_tran"/>
    <property type="match status" value="1"/>
</dbReference>
<dbReference type="InterPro" id="IPR051782">
    <property type="entry name" value="ABC_Transporter_VariousFunc"/>
</dbReference>
<proteinExistence type="predicted"/>
<keyword evidence="6" id="KW-1185">Reference proteome</keyword>
<evidence type="ECO:0000259" key="4">
    <source>
        <dbReference type="PROSITE" id="PS50893"/>
    </source>
</evidence>
<dbReference type="InterPro" id="IPR003439">
    <property type="entry name" value="ABC_transporter-like_ATP-bd"/>
</dbReference>
<protein>
    <submittedName>
        <fullName evidence="5">ABC transporter ATP-binding protein</fullName>
    </submittedName>
</protein>
<comment type="caution">
    <text evidence="5">The sequence shown here is derived from an EMBL/GenBank/DDBJ whole genome shotgun (WGS) entry which is preliminary data.</text>
</comment>
<name>A0A9X3R8W9_9BACI</name>
<dbReference type="PANTHER" id="PTHR42939:SF1">
    <property type="entry name" value="ABC TRANSPORTER ATP-BINDING PROTEIN ALBC-RELATED"/>
    <property type="match status" value="1"/>
</dbReference>
<evidence type="ECO:0000313" key="5">
    <source>
        <dbReference type="EMBL" id="MCZ8532935.1"/>
    </source>
</evidence>
<dbReference type="GO" id="GO:0005524">
    <property type="term" value="F:ATP binding"/>
    <property type="evidence" value="ECO:0007669"/>
    <property type="project" value="UniProtKB-KW"/>
</dbReference>
<dbReference type="EMBL" id="JAMKBI010000003">
    <property type="protein sequence ID" value="MCZ8532935.1"/>
    <property type="molecule type" value="Genomic_DNA"/>
</dbReference>
<accession>A0A9X3R8W9</accession>
<organism evidence="5 6">
    <name type="scientific">Psychrobacillus psychrodurans</name>
    <dbReference type="NCBI Taxonomy" id="126157"/>
    <lineage>
        <taxon>Bacteria</taxon>
        <taxon>Bacillati</taxon>
        <taxon>Bacillota</taxon>
        <taxon>Bacilli</taxon>
        <taxon>Bacillales</taxon>
        <taxon>Bacillaceae</taxon>
        <taxon>Psychrobacillus</taxon>
    </lineage>
</organism>